<feature type="compositionally biased region" description="Low complexity" evidence="1">
    <location>
        <begin position="1187"/>
        <end position="1245"/>
    </location>
</feature>
<feature type="compositionally biased region" description="Low complexity" evidence="1">
    <location>
        <begin position="2167"/>
        <end position="2178"/>
    </location>
</feature>
<feature type="compositionally biased region" description="Basic and acidic residues" evidence="1">
    <location>
        <begin position="2712"/>
        <end position="2724"/>
    </location>
</feature>
<feature type="compositionally biased region" description="Basic and acidic residues" evidence="1">
    <location>
        <begin position="2805"/>
        <end position="2835"/>
    </location>
</feature>
<feature type="compositionally biased region" description="Pro residues" evidence="1">
    <location>
        <begin position="2578"/>
        <end position="2601"/>
    </location>
</feature>
<feature type="compositionally biased region" description="Low complexity" evidence="1">
    <location>
        <begin position="2246"/>
        <end position="2263"/>
    </location>
</feature>
<feature type="compositionally biased region" description="Basic and acidic residues" evidence="1">
    <location>
        <begin position="1543"/>
        <end position="1559"/>
    </location>
</feature>
<feature type="compositionally biased region" description="Low complexity" evidence="1">
    <location>
        <begin position="2618"/>
        <end position="2630"/>
    </location>
</feature>
<organism evidence="2 3">
    <name type="scientific">Toxoplasma gondii CAST</name>
    <dbReference type="NCBI Taxonomy" id="943122"/>
    <lineage>
        <taxon>Eukaryota</taxon>
        <taxon>Sar</taxon>
        <taxon>Alveolata</taxon>
        <taxon>Apicomplexa</taxon>
        <taxon>Conoidasida</taxon>
        <taxon>Coccidia</taxon>
        <taxon>Eucoccidiorida</taxon>
        <taxon>Eimeriorina</taxon>
        <taxon>Sarcocystidae</taxon>
        <taxon>Toxoplasma</taxon>
    </lineage>
</organism>
<feature type="compositionally biased region" description="Polar residues" evidence="1">
    <location>
        <begin position="574"/>
        <end position="584"/>
    </location>
</feature>
<feature type="compositionally biased region" description="Low complexity" evidence="1">
    <location>
        <begin position="2278"/>
        <end position="2287"/>
    </location>
</feature>
<feature type="compositionally biased region" description="Basic and acidic residues" evidence="1">
    <location>
        <begin position="1989"/>
        <end position="2046"/>
    </location>
</feature>
<feature type="region of interest" description="Disordered" evidence="1">
    <location>
        <begin position="677"/>
        <end position="708"/>
    </location>
</feature>
<feature type="region of interest" description="Disordered" evidence="1">
    <location>
        <begin position="1989"/>
        <end position="2287"/>
    </location>
</feature>
<feature type="compositionally biased region" description="Low complexity" evidence="1">
    <location>
        <begin position="1069"/>
        <end position="1092"/>
    </location>
</feature>
<dbReference type="Proteomes" id="UP000284452">
    <property type="component" value="Unassembled WGS sequence"/>
</dbReference>
<feature type="compositionally biased region" description="Basic and acidic residues" evidence="1">
    <location>
        <begin position="2756"/>
        <end position="2773"/>
    </location>
</feature>
<feature type="compositionally biased region" description="Low complexity" evidence="1">
    <location>
        <begin position="3055"/>
        <end position="3070"/>
    </location>
</feature>
<feature type="compositionally biased region" description="Low complexity" evidence="1">
    <location>
        <begin position="3128"/>
        <end position="3142"/>
    </location>
</feature>
<feature type="compositionally biased region" description="Basic and acidic residues" evidence="1">
    <location>
        <begin position="747"/>
        <end position="761"/>
    </location>
</feature>
<feature type="compositionally biased region" description="Basic and acidic residues" evidence="1">
    <location>
        <begin position="2858"/>
        <end position="2876"/>
    </location>
</feature>
<feature type="region of interest" description="Disordered" evidence="1">
    <location>
        <begin position="1113"/>
        <end position="1378"/>
    </location>
</feature>
<sequence>MEGHGGACFSPLQELEGGPSATLCSRQYVSPFPHPFPASCASRTLQLFPSSSRASHQPVFFSASQAAPACRSSLFSQTIVSSSREASAVADVSASRWEAGYAFSSSDYSGCSPHQHAWKGVEGPPVAAPLSPFFSSPSFSLPPSSPAPASSRPPVAVSSYAPDAASSSVWPSGEQVSYSPSYVEGVVAASSPAPDNHSEAGRSACVSVSVALVPSHGSSPSGPLTEGHLPGDALDFGSTREHPVYGPAAPTCSWKPCAADSPCGTCERASQGSSRTLDSAFALGTSGPADLRPTPRGTDGRYGDPAASEYEQFSAFPVSLTHPAAYEGLTAKEHAEGSSATCDTATVNIGSHAVAGPQAGALEANIENKGAGNSAILPDDRRPSQATTATTSSGSTANASCSVHFHVDFSGDSRPNVGEAALPVFSTSAPPASQNNQGCFAFRPSPLGPSTAESCSLQHHRLTRESDFEQCRIYGERSTRVPAPALALASDGAEGGASAHVPSVPTTPFSAFVHERYVPRRPGVAAARFGLPSLPCASSSSATASSVSVQKGDTHGLLAPAGSYDALPPCASTDFPTDSRQSLPSGEACGERTDGVHREGNASMISRGPPLSAEAPYSTPGFSSGCPYRAPRFVAPASSPPPFSCPSSSSFMPCHSSCQRPLASSPASSSFIEHSARPVTNQGKLKSADTEDAPAASPPVFSPSLSSSPSLLHAAATLGSLWWRSTGVEGEADGRRRRGAGLSKVGRQCEGDKKREERNSENPELPGPSREKGKNPAFLQAGHPEDKIKSRTCTEKEETEETLDGESATEEGAASRDMHPSEQCSVGDRNDEVSRRRRRQEKETATHVDRLRRPRLGESDGEEEAEPEEEETDHEEVESEREEHTGRETERDKADAYTGASRDRPSISLDAEQPRFSELRSSPEGDKQTPRGPRNSDVGSRERKGDCERHDNSSGAPIVSIWHREASGESSAENRKSSGQVARTVRPDGKEALSEVEEFLGGTVAAETGKDSISTGKDQGGIPAPSSLSSYSSFSSSLPFPGSTPPTAEGLRDKKDKGETLDTSRRSPDGSVSSSPAFSAASSPLSPCRFPRSSPPFPGWGLAMMRRLLAGAMSDIDGEEDSDFSLSEDEDDDEDCLEDEEFDDEQLGSSFSKRGQKVTSPSKHFAPHSLLTGHFPSEEEDSDYTLSSAGDSGASSFSSSGSSSDERSPSISSRSATTSPSLSPASLSPASLSPASPSGSSASPLSPKPRGKLPRKRRPQHSRSPDTSSAAPASPDLSSDAVENTHGSKRSREAMRRTSSGASARRRKRRRGREGREKRESVSPALSENEGAADAPAAAASRKRRDRSRLQTGSRDQRLKHRSRTREKASSPFSSFCGGFPSSLPSPSAFWGGSGGGGCLMKSKRAKKEASASRRCWDIQTASAAVVPPPFPLAHVAHLVPQLKTEESSSNDSFSPILNGFSARQLRRLKCQMDLYVQLLMQTIYVIRNRCYGEDECEEEEREGDGDTERDGEGEGEEGRRGQGVRGASVESTAAEQKGSKRVGREEGVKDATETKSKAGDKLMRRAMMCCDSLIRGRLEQVNDLRARQGLSPLELQERLPFLDTHCSSPDGRRSVPFAVPLSSSPFSPEIVSSCSPLLASSHVGRVVDDSSGLVPFAGLATRTAAVGEGEDPRCSLLDFPLLRKIKQFLLLLEDRDSRFPRPLEEFLRLQQPFVDPAFLTGCYQRRRKPVAASRGLSGSLSSSSSARDSTADGPERRKGEARNEEANGGESNTFVIFTPAEDRLLGLGLARVGRRHFAFIRENFLPSKTQLQITRRFKALQRRWQAAKDRRNPLAAWRMSLTQTFSVDEDMLILSHLSSSFGSRAALASAFALGTPPPASLSKKYRPSVDLGVRSERERGRRDASLLPSVASWLLFIAKHDLKRDVTSLQKRARFLRHLSLHPGGEARDDRGRALPVFDDRSLVQALRDKTARAFSALWRPGLGYASRDDKREKEEGETKKEEREKKAEDEQEKKKEEDREKSDERKEMRWEAEDRVDGTRDRRPSFPLASPVFPSLAASQALPEEGSTRLLSGKAKTSLETDGEGASGAAPGSASPTQADRNEAARDGPSPFPSRMLSLRGFAASEASAGSPVVTTHTGERLPPSVFPSAMPFALRSGHAPRSLSATPTFASPPTTGRRRSEENEVGRNEGRAEGRFEIRDEGQKASLGDPLSRTSLGSTQRTSDSSTTHGPSASLIPPPPFSSPSVLPASSMLPASSPPSVVHPPRPVAFREPSADSTFDPSSASSCSPLLPSFPCQQTSASSAPSSAPCCPVQLAPQAPGEPGACLLAPEKGPTTLQAPQDLEMLAGLRVAAAPDQPFMSPHERDSCPAPASAAGGAMVRKLDAAVSWTGENGQDCMHLPFSRASELFPERLDQSDKALSSRNFGTSRPPRTACCAPFYQDITAIAEALDEMPCDFLLHNLNCELPAAMAFEPLAQAVVNCQSHMFLSRPKPVKIGDRIIRAKRICPPSLRVKKEIRDMIVKQRLLVARAREGRALGTDPAALALRECHRAAYWKSTSSVSSLASSCSSSPSSAPLPPSYSPSPAQPPPSRFYPAPNPSFSASPLPSSLPSPLPSSVSSPFPSPALRPCASNETHALSTMKWTDAAQVSSLPLPPRIADSCYVRASTLTSPWLATSSAPLAGGETQQREEEALGEEKRVVYCLVPEREHDEGEEIEHAPEGGRLARQHQEERQGDSEDEEIEQIVQHFLLHASREDSPRTARLPPERPPDLAVTRSSASPLLGVRNESERLGEVPHTSHAANEKEDGRRGPEKLTAREGEESRTREGEESRTGAGCEEMTSDVLLGSVRQGEASVERGRREGRRGNSDKEGQAARSGDNEGCGEPRGNSRPAEVEDFAANADGREDIRPAEEGSFCLALDNSGFKSPASLKEKTAQSVTGRTEQDPEGETQTEQSEAGGQEASSEASKRAHEGKGEGVERRQGETENSQPENEEEKVADERSCHAEFSDSWLASVSPSDTSGAPVSGFEFLLPSERELESGQIEGDKSLHSSRPSSSSDSPVATSATPATRAFFSCTPLSSVPFPFPPLSLSAFTTSTLPSSVELPSSAELSSDTFSSAALRSSFDLSSSTDASSSLTEGEGKVEKDEDFESRLGSVVETTDTCDGFDPRSCTVLSSCEPVSGGETETAETGKESAVDELVVRLWRAVLPNRKPPRDAVKRENLRSQIAQIFLTLSREEDTQARTE</sequence>
<gene>
    <name evidence="2" type="ORF">TGCAST_319370</name>
</gene>
<feature type="compositionally biased region" description="Polar residues" evidence="1">
    <location>
        <begin position="2955"/>
        <end position="2969"/>
    </location>
</feature>
<protein>
    <submittedName>
        <fullName evidence="2">Uncharacterized protein</fullName>
    </submittedName>
</protein>
<feature type="compositionally biased region" description="Basic and acidic residues" evidence="1">
    <location>
        <begin position="2181"/>
        <end position="2206"/>
    </location>
</feature>
<feature type="region of interest" description="Disordered" evidence="1">
    <location>
        <begin position="1734"/>
        <end position="1769"/>
    </location>
</feature>
<feature type="compositionally biased region" description="Basic and acidic residues" evidence="1">
    <location>
        <begin position="939"/>
        <end position="952"/>
    </location>
</feature>
<feature type="compositionally biased region" description="Basic residues" evidence="1">
    <location>
        <begin position="1304"/>
        <end position="1313"/>
    </location>
</feature>
<feature type="compositionally biased region" description="Basic and acidic residues" evidence="1">
    <location>
        <begin position="962"/>
        <end position="976"/>
    </location>
</feature>
<feature type="compositionally biased region" description="Basic and acidic residues" evidence="1">
    <location>
        <begin position="2970"/>
        <end position="2988"/>
    </location>
</feature>
<feature type="compositionally biased region" description="Basic and acidic residues" evidence="1">
    <location>
        <begin position="1750"/>
        <end position="1766"/>
    </location>
</feature>
<feature type="compositionally biased region" description="Basic and acidic residues" evidence="1">
    <location>
        <begin position="783"/>
        <end position="796"/>
    </location>
</feature>
<feature type="region of interest" description="Disordered" evidence="1">
    <location>
        <begin position="730"/>
        <end position="1097"/>
    </location>
</feature>
<feature type="compositionally biased region" description="Low complexity" evidence="1">
    <location>
        <begin position="1734"/>
        <end position="1749"/>
    </location>
</feature>
<feature type="compositionally biased region" description="Basic residues" evidence="1">
    <location>
        <begin position="1249"/>
        <end position="1261"/>
    </location>
</feature>
<feature type="compositionally biased region" description="Basic and acidic residues" evidence="1">
    <location>
        <begin position="3038"/>
        <end position="3053"/>
    </location>
</feature>
<feature type="compositionally biased region" description="Basic and acidic residues" evidence="1">
    <location>
        <begin position="1505"/>
        <end position="1521"/>
    </location>
</feature>
<feature type="region of interest" description="Disordered" evidence="1">
    <location>
        <begin position="2578"/>
        <end position="2630"/>
    </location>
</feature>
<reference evidence="2 3" key="1">
    <citation type="submission" date="2017-10" db="EMBL/GenBank/DDBJ databases">
        <authorList>
            <person name="Sibley D."/>
            <person name="Venepally P."/>
            <person name="Karamycheva S."/>
            <person name="Hadjithomas M."/>
            <person name="Khan A."/>
            <person name="Brunk B."/>
            <person name="Roos D."/>
            <person name="Caler E."/>
            <person name="Lorenzi H."/>
        </authorList>
    </citation>
    <scope>NUCLEOTIDE SEQUENCE [LARGE SCALE GENOMIC DNA]</scope>
    <source>
        <strain evidence="2 3">CAST</strain>
    </source>
</reference>
<feature type="compositionally biased region" description="Low complexity" evidence="1">
    <location>
        <begin position="384"/>
        <end position="398"/>
    </location>
</feature>
<feature type="compositionally biased region" description="Basic and acidic residues" evidence="1">
    <location>
        <begin position="3002"/>
        <end position="3011"/>
    </location>
</feature>
<feature type="compositionally biased region" description="Polar residues" evidence="1">
    <location>
        <begin position="1147"/>
        <end position="1162"/>
    </location>
</feature>
<evidence type="ECO:0000256" key="1">
    <source>
        <dbReference type="SAM" id="MobiDB-lite"/>
    </source>
</evidence>
<feature type="compositionally biased region" description="Basic and acidic residues" evidence="1">
    <location>
        <begin position="589"/>
        <end position="600"/>
    </location>
</feature>
<feature type="compositionally biased region" description="Polar residues" evidence="1">
    <location>
        <begin position="2215"/>
        <end position="2233"/>
    </location>
</feature>
<feature type="region of interest" description="Disordered" evidence="1">
    <location>
        <begin position="371"/>
        <end position="398"/>
    </location>
</feature>
<evidence type="ECO:0000313" key="2">
    <source>
        <dbReference type="EMBL" id="RQX67649.1"/>
    </source>
</evidence>
<feature type="compositionally biased region" description="Low complexity" evidence="1">
    <location>
        <begin position="1025"/>
        <end position="1047"/>
    </location>
</feature>
<dbReference type="EMBL" id="AHIV02001993">
    <property type="protein sequence ID" value="RQX67649.1"/>
    <property type="molecule type" value="Genomic_DNA"/>
</dbReference>
<feature type="compositionally biased region" description="Basic and acidic residues" evidence="1">
    <location>
        <begin position="912"/>
        <end position="929"/>
    </location>
</feature>
<feature type="compositionally biased region" description="Acidic residues" evidence="1">
    <location>
        <begin position="859"/>
        <end position="880"/>
    </location>
</feature>
<evidence type="ECO:0000313" key="3">
    <source>
        <dbReference type="Proteomes" id="UP000284452"/>
    </source>
</evidence>
<comment type="caution">
    <text evidence="2">The sequence shown here is derived from an EMBL/GenBank/DDBJ whole genome shotgun (WGS) entry which is preliminary data.</text>
</comment>
<proteinExistence type="predicted"/>
<name>A0A425HP87_TOXGO</name>
<dbReference type="VEuPathDB" id="ToxoDB:TGCAST_319370"/>
<feature type="compositionally biased region" description="Basic and acidic residues" evidence="1">
    <location>
        <begin position="2906"/>
        <end position="2915"/>
    </location>
</feature>
<feature type="compositionally biased region" description="Low complexity" evidence="1">
    <location>
        <begin position="1265"/>
        <end position="1281"/>
    </location>
</feature>
<feature type="compositionally biased region" description="Polar residues" evidence="1">
    <location>
        <begin position="3015"/>
        <end position="3027"/>
    </location>
</feature>
<feature type="region of interest" description="Disordered" evidence="1">
    <location>
        <begin position="571"/>
        <end position="616"/>
    </location>
</feature>
<feature type="region of interest" description="Disordered" evidence="1">
    <location>
        <begin position="3128"/>
        <end position="3156"/>
    </location>
</feature>
<feature type="region of interest" description="Disordered" evidence="1">
    <location>
        <begin position="2678"/>
        <end position="2697"/>
    </location>
</feature>
<feature type="compositionally biased region" description="Low complexity" evidence="1">
    <location>
        <begin position="2089"/>
        <end position="2098"/>
    </location>
</feature>
<accession>A0A425HP87</accession>
<feature type="compositionally biased region" description="Basic and acidic residues" evidence="1">
    <location>
        <begin position="1050"/>
        <end position="1068"/>
    </location>
</feature>
<feature type="compositionally biased region" description="Acidic residues" evidence="1">
    <location>
        <begin position="797"/>
        <end position="809"/>
    </location>
</feature>
<feature type="region of interest" description="Disordered" evidence="1">
    <location>
        <begin position="2712"/>
        <end position="3070"/>
    </location>
</feature>
<feature type="compositionally biased region" description="Basic and acidic residues" evidence="1">
    <location>
        <begin position="881"/>
        <end position="905"/>
    </location>
</feature>
<feature type="compositionally biased region" description="Acidic residues" evidence="1">
    <location>
        <begin position="1116"/>
        <end position="1146"/>
    </location>
</feature>
<feature type="region of interest" description="Disordered" evidence="1">
    <location>
        <begin position="1496"/>
        <end position="1559"/>
    </location>
</feature>
<feature type="compositionally biased region" description="Basic and acidic residues" evidence="1">
    <location>
        <begin position="828"/>
        <end position="858"/>
    </location>
</feature>